<evidence type="ECO:0000313" key="2">
    <source>
        <dbReference type="Proteomes" id="UP001627154"/>
    </source>
</evidence>
<gene>
    <name evidence="1" type="ORF">TKK_004599</name>
</gene>
<protein>
    <submittedName>
        <fullName evidence="1">Uncharacterized protein</fullName>
    </submittedName>
</protein>
<dbReference type="EMBL" id="JBJJXI010000034">
    <property type="protein sequence ID" value="KAL3402674.1"/>
    <property type="molecule type" value="Genomic_DNA"/>
</dbReference>
<evidence type="ECO:0000313" key="1">
    <source>
        <dbReference type="EMBL" id="KAL3402674.1"/>
    </source>
</evidence>
<keyword evidence="2" id="KW-1185">Reference proteome</keyword>
<proteinExistence type="predicted"/>
<dbReference type="AlphaFoldDB" id="A0ABD2XCQ8"/>
<accession>A0ABD2XCQ8</accession>
<name>A0ABD2XCQ8_9HYME</name>
<comment type="caution">
    <text evidence="1">The sequence shown here is derived from an EMBL/GenBank/DDBJ whole genome shotgun (WGS) entry which is preliminary data.</text>
</comment>
<reference evidence="1 2" key="1">
    <citation type="journal article" date="2024" name="bioRxiv">
        <title>A reference genome for Trichogramma kaykai: A tiny desert-dwelling parasitoid wasp with competing sex-ratio distorters.</title>
        <authorList>
            <person name="Culotta J."/>
            <person name="Lindsey A.R."/>
        </authorList>
    </citation>
    <scope>NUCLEOTIDE SEQUENCE [LARGE SCALE GENOMIC DNA]</scope>
    <source>
        <strain evidence="1 2">KSX58</strain>
    </source>
</reference>
<dbReference type="Proteomes" id="UP001627154">
    <property type="component" value="Unassembled WGS sequence"/>
</dbReference>
<organism evidence="1 2">
    <name type="scientific">Trichogramma kaykai</name>
    <dbReference type="NCBI Taxonomy" id="54128"/>
    <lineage>
        <taxon>Eukaryota</taxon>
        <taxon>Metazoa</taxon>
        <taxon>Ecdysozoa</taxon>
        <taxon>Arthropoda</taxon>
        <taxon>Hexapoda</taxon>
        <taxon>Insecta</taxon>
        <taxon>Pterygota</taxon>
        <taxon>Neoptera</taxon>
        <taxon>Endopterygota</taxon>
        <taxon>Hymenoptera</taxon>
        <taxon>Apocrita</taxon>
        <taxon>Proctotrupomorpha</taxon>
        <taxon>Chalcidoidea</taxon>
        <taxon>Trichogrammatidae</taxon>
        <taxon>Trichogramma</taxon>
    </lineage>
</organism>
<sequence>MAGDCSKSCRTERLYERTIFVFPTESYFGVVKHLCEKLSRRFFRRYALDSFLDLTRYQLPILCCEMILDESLINKDLYHICLAAAGQII</sequence>